<reference evidence="9" key="2">
    <citation type="submission" date="2020-09" db="EMBL/GenBank/DDBJ databases">
        <authorList>
            <person name="Sun Q."/>
            <person name="Zhou Y."/>
        </authorList>
    </citation>
    <scope>NUCLEOTIDE SEQUENCE</scope>
    <source>
        <strain evidence="9">CGMCC 1.12408</strain>
    </source>
</reference>
<dbReference type="CDD" id="cd06853">
    <property type="entry name" value="GT_WecA_like"/>
    <property type="match status" value="1"/>
</dbReference>
<keyword evidence="2" id="KW-1003">Cell membrane</keyword>
<evidence type="ECO:0000256" key="6">
    <source>
        <dbReference type="ARBA" id="ARBA00023136"/>
    </source>
</evidence>
<feature type="transmembrane region" description="Helical" evidence="8">
    <location>
        <begin position="126"/>
        <end position="146"/>
    </location>
</feature>
<keyword evidence="7" id="KW-0460">Magnesium</keyword>
<evidence type="ECO:0000256" key="1">
    <source>
        <dbReference type="ARBA" id="ARBA00004651"/>
    </source>
</evidence>
<feature type="transmembrane region" description="Helical" evidence="8">
    <location>
        <begin position="235"/>
        <end position="255"/>
    </location>
</feature>
<feature type="transmembrane region" description="Helical" evidence="8">
    <location>
        <begin position="290"/>
        <end position="311"/>
    </location>
</feature>
<dbReference type="EMBL" id="BMEY01000002">
    <property type="protein sequence ID" value="GGA64836.1"/>
    <property type="molecule type" value="Genomic_DNA"/>
</dbReference>
<proteinExistence type="predicted"/>
<comment type="caution">
    <text evidence="9">The sequence shown here is derived from an EMBL/GenBank/DDBJ whole genome shotgun (WGS) entry which is preliminary data.</text>
</comment>
<evidence type="ECO:0000256" key="5">
    <source>
        <dbReference type="ARBA" id="ARBA00022989"/>
    </source>
</evidence>
<dbReference type="GO" id="GO:0016780">
    <property type="term" value="F:phosphotransferase activity, for other substituted phosphate groups"/>
    <property type="evidence" value="ECO:0007669"/>
    <property type="project" value="InterPro"/>
</dbReference>
<dbReference type="GO" id="GO:0005886">
    <property type="term" value="C:plasma membrane"/>
    <property type="evidence" value="ECO:0007669"/>
    <property type="project" value="UniProtKB-SubCell"/>
</dbReference>
<dbReference type="GO" id="GO:0071555">
    <property type="term" value="P:cell wall organization"/>
    <property type="evidence" value="ECO:0007669"/>
    <property type="project" value="TreeGrafter"/>
</dbReference>
<dbReference type="GO" id="GO:0046872">
    <property type="term" value="F:metal ion binding"/>
    <property type="evidence" value="ECO:0007669"/>
    <property type="project" value="UniProtKB-KW"/>
</dbReference>
<keyword evidence="6 8" id="KW-0472">Membrane</keyword>
<reference evidence="9" key="1">
    <citation type="journal article" date="2014" name="Int. J. Syst. Evol. Microbiol.">
        <title>Complete genome sequence of Corynebacterium casei LMG S-19264T (=DSM 44701T), isolated from a smear-ripened cheese.</title>
        <authorList>
            <consortium name="US DOE Joint Genome Institute (JGI-PGF)"/>
            <person name="Walter F."/>
            <person name="Albersmeier A."/>
            <person name="Kalinowski J."/>
            <person name="Ruckert C."/>
        </authorList>
    </citation>
    <scope>NUCLEOTIDE SEQUENCE</scope>
    <source>
        <strain evidence="9">CGMCC 1.12408</strain>
    </source>
</reference>
<dbReference type="RefSeq" id="WP_188383186.1">
    <property type="nucleotide sequence ID" value="NZ_BMEY01000002.1"/>
</dbReference>
<keyword evidence="4 8" id="KW-0812">Transmembrane</keyword>
<feature type="transmembrane region" description="Helical" evidence="8">
    <location>
        <begin position="184"/>
        <end position="202"/>
    </location>
</feature>
<dbReference type="Proteomes" id="UP000613512">
    <property type="component" value="Unassembled WGS sequence"/>
</dbReference>
<dbReference type="PROSITE" id="PS01348">
    <property type="entry name" value="MRAY_2"/>
    <property type="match status" value="1"/>
</dbReference>
<feature type="transmembrane region" description="Helical" evidence="8">
    <location>
        <begin position="74"/>
        <end position="91"/>
    </location>
</feature>
<feature type="transmembrane region" description="Helical" evidence="8">
    <location>
        <begin position="6"/>
        <end position="29"/>
    </location>
</feature>
<evidence type="ECO:0000256" key="4">
    <source>
        <dbReference type="ARBA" id="ARBA00022692"/>
    </source>
</evidence>
<dbReference type="InterPro" id="IPR000715">
    <property type="entry name" value="Glycosyl_transferase_4"/>
</dbReference>
<comment type="cofactor">
    <cofactor evidence="7">
        <name>Mg(2+)</name>
        <dbReference type="ChEBI" id="CHEBI:18420"/>
    </cofactor>
</comment>
<feature type="transmembrane region" description="Helical" evidence="8">
    <location>
        <begin position="158"/>
        <end position="178"/>
    </location>
</feature>
<accession>A0A916RQB5</accession>
<dbReference type="PANTHER" id="PTHR22926">
    <property type="entry name" value="PHOSPHO-N-ACETYLMURAMOYL-PENTAPEPTIDE-TRANSFERASE"/>
    <property type="match status" value="1"/>
</dbReference>
<sequence length="359" mass="38971">MTNVADLLIAFCIAGLTTLFVTPLIKKIAFKVGAVDKPDGNRKMHDEVKAGLGGLAVFIGVAAGFIYLQPFEQHMNAIIIGALIMLVTGVVDDIFNIKPLYKLAGQLAAAGVVVSSGLVIEKLSIPFMGSVYIDNFGIFLTILWIVAASNAINLIDGLDGLATGVSTIGLISILIMGIMDGRMIVVALCMILIGSCIGFLFHNFYPAKIFLGDTGALFLGYSIAIISMLGLFKNVAFFSFIIPIIVIAVPVFDTIQAMIRRIMNKQGIATADRKHIHYQLMEMGFSHRNAVLVLYGFSAFFGSMAIIFNSIRLLSSLVIFLLIILAIQLISELAGITWNKRQPLLNSMRKISVRGRIHK</sequence>
<protein>
    <submittedName>
        <fullName evidence="9">Undecaprenyl-phosphate alpha-N-acetylglucosaminyl 1-phosphate transferase</fullName>
    </submittedName>
</protein>
<keyword evidence="5 8" id="KW-1133">Transmembrane helix</keyword>
<gene>
    <name evidence="9" type="ORF">GCM10008025_05800</name>
</gene>
<evidence type="ECO:0000256" key="8">
    <source>
        <dbReference type="SAM" id="Phobius"/>
    </source>
</evidence>
<feature type="transmembrane region" description="Helical" evidence="8">
    <location>
        <begin position="50"/>
        <end position="68"/>
    </location>
</feature>
<evidence type="ECO:0000256" key="2">
    <source>
        <dbReference type="ARBA" id="ARBA00022475"/>
    </source>
</evidence>
<evidence type="ECO:0000256" key="7">
    <source>
        <dbReference type="PIRSR" id="PIRSR600715-1"/>
    </source>
</evidence>
<dbReference type="GO" id="GO:0044038">
    <property type="term" value="P:cell wall macromolecule biosynthetic process"/>
    <property type="evidence" value="ECO:0007669"/>
    <property type="project" value="TreeGrafter"/>
</dbReference>
<evidence type="ECO:0000313" key="9">
    <source>
        <dbReference type="EMBL" id="GGA64836.1"/>
    </source>
</evidence>
<keyword evidence="7" id="KW-0479">Metal-binding</keyword>
<evidence type="ECO:0000313" key="10">
    <source>
        <dbReference type="Proteomes" id="UP000613512"/>
    </source>
</evidence>
<keyword evidence="3 9" id="KW-0808">Transferase</keyword>
<organism evidence="9 10">
    <name type="scientific">Ornithinibacillus halotolerans</name>
    <dbReference type="NCBI Taxonomy" id="1274357"/>
    <lineage>
        <taxon>Bacteria</taxon>
        <taxon>Bacillati</taxon>
        <taxon>Bacillota</taxon>
        <taxon>Bacilli</taxon>
        <taxon>Bacillales</taxon>
        <taxon>Bacillaceae</taxon>
        <taxon>Ornithinibacillus</taxon>
    </lineage>
</organism>
<keyword evidence="10" id="KW-1185">Reference proteome</keyword>
<feature type="binding site" evidence="7">
    <location>
        <position position="213"/>
    </location>
    <ligand>
        <name>Mg(2+)</name>
        <dbReference type="ChEBI" id="CHEBI:18420"/>
    </ligand>
</feature>
<dbReference type="Pfam" id="PF00953">
    <property type="entry name" value="Glycos_transf_4"/>
    <property type="match status" value="1"/>
</dbReference>
<comment type="subcellular location">
    <subcellularLocation>
        <location evidence="1">Cell membrane</location>
        <topology evidence="1">Multi-pass membrane protein</topology>
    </subcellularLocation>
</comment>
<evidence type="ECO:0000256" key="3">
    <source>
        <dbReference type="ARBA" id="ARBA00022679"/>
    </source>
</evidence>
<dbReference type="InterPro" id="IPR018480">
    <property type="entry name" value="PNAcMuramoyl-5peptid_Trfase_CS"/>
</dbReference>
<feature type="binding site" evidence="7">
    <location>
        <position position="153"/>
    </location>
    <ligand>
        <name>Mg(2+)</name>
        <dbReference type="ChEBI" id="CHEBI:18420"/>
    </ligand>
</feature>
<feature type="transmembrane region" description="Helical" evidence="8">
    <location>
        <begin position="317"/>
        <end position="339"/>
    </location>
</feature>
<dbReference type="AlphaFoldDB" id="A0A916RQB5"/>
<dbReference type="PANTHER" id="PTHR22926:SF3">
    <property type="entry name" value="UNDECAPRENYL-PHOSPHATE ALPHA-N-ACETYLGLUCOSAMINYL 1-PHOSPHATE TRANSFERASE"/>
    <property type="match status" value="1"/>
</dbReference>
<dbReference type="GO" id="GO:0009103">
    <property type="term" value="P:lipopolysaccharide biosynthetic process"/>
    <property type="evidence" value="ECO:0007669"/>
    <property type="project" value="TreeGrafter"/>
</dbReference>
<feature type="transmembrane region" description="Helical" evidence="8">
    <location>
        <begin position="209"/>
        <end position="229"/>
    </location>
</feature>
<name>A0A916RQB5_9BACI</name>